<sequence>MRYTNWDVLLFPERSKIPIQEFRTQCCVVSDKDSPYLSAPYFNSQLFYSQRSLGQLPVLTCFVPSLPTQSPFRISIHSWEKPHPSRILESLMHPDDCILYEVRVYTDNVCVAGTLFGPRTSWPHILVSHCATEVDKNGNHELLRFPQFHPEVIDAYVWDASETHGRIRIVVSEGFSRPNRSPPFERVKDVVVFSFQHAPLNVLENCGIAWPNPYMWNQLPANVFRLQMNYGGGYGGLGGYIDYDGPKDNEDLHGHSPTRHDTARYEPNRVAGMTGMTGFEGNYQNTFSNVPQWGHKSINPTTAQAPPPMMNWPNFTADPRFNLNPTNFGGLQNNPGFMGSDPFIEPGLAHRLRQTQRSIDDISMPDAGPISVSSRAMSSIAGMSFEHSHQASLAASRDDDSYSLSYCDSMNPAKIHTTASSTQQTAVPSMPPVSRPSAARQARSESYSKNASRAVSQVDPKDVRQISGSSVRSGQTDNVIETVTTRKVIVSPKSHVKGKKESKGPSRKSAHAESEPASEQSSREVSKSGASHPHVTVRTTESVVQVSSETKRKRQSRLPDEVSQTSESPTKKMSRFEKERQVERDPRIEKDLHLENEKESSTAEDDDL</sequence>
<proteinExistence type="predicted"/>
<dbReference type="AlphaFoldDB" id="B8MTZ6"/>
<feature type="region of interest" description="Disordered" evidence="1">
    <location>
        <begin position="417"/>
        <end position="608"/>
    </location>
</feature>
<dbReference type="RefSeq" id="XP_002488283.1">
    <property type="nucleotide sequence ID" value="XM_002488238.1"/>
</dbReference>
<dbReference type="OrthoDB" id="5417628at2759"/>
<organism evidence="2 3">
    <name type="scientific">Talaromyces stipitatus (strain ATCC 10500 / CBS 375.48 / QM 6759 / NRRL 1006)</name>
    <name type="common">Penicillium stipitatum</name>
    <dbReference type="NCBI Taxonomy" id="441959"/>
    <lineage>
        <taxon>Eukaryota</taxon>
        <taxon>Fungi</taxon>
        <taxon>Dikarya</taxon>
        <taxon>Ascomycota</taxon>
        <taxon>Pezizomycotina</taxon>
        <taxon>Eurotiomycetes</taxon>
        <taxon>Eurotiomycetidae</taxon>
        <taxon>Eurotiales</taxon>
        <taxon>Trichocomaceae</taxon>
        <taxon>Talaromyces</taxon>
        <taxon>Talaromyces sect. Talaromyces</taxon>
    </lineage>
</organism>
<dbReference type="Proteomes" id="UP000001745">
    <property type="component" value="Unassembled WGS sequence"/>
</dbReference>
<reference evidence="3" key="1">
    <citation type="journal article" date="2015" name="Genome Announc.">
        <title>Genome sequence of the AIDS-associated pathogen Penicillium marneffei (ATCC18224) and its near taxonomic relative Talaromyces stipitatus (ATCC10500).</title>
        <authorList>
            <person name="Nierman W.C."/>
            <person name="Fedorova-Abrams N.D."/>
            <person name="Andrianopoulos A."/>
        </authorList>
    </citation>
    <scope>NUCLEOTIDE SEQUENCE [LARGE SCALE GENOMIC DNA]</scope>
    <source>
        <strain evidence="3">ATCC 10500 / CBS 375.48 / QM 6759 / NRRL 1006</strain>
    </source>
</reference>
<evidence type="ECO:0000313" key="2">
    <source>
        <dbReference type="EMBL" id="EED12629.1"/>
    </source>
</evidence>
<protein>
    <submittedName>
        <fullName evidence="2">Uncharacterized protein</fullName>
    </submittedName>
</protein>
<dbReference type="PhylomeDB" id="B8MTZ6"/>
<name>B8MTZ6_TALSN</name>
<dbReference type="OMA" id="PPFHQEI"/>
<accession>B8MTZ6</accession>
<feature type="compositionally biased region" description="Polar residues" evidence="1">
    <location>
        <begin position="537"/>
        <end position="548"/>
    </location>
</feature>
<keyword evidence="3" id="KW-1185">Reference proteome</keyword>
<dbReference type="STRING" id="441959.B8MTZ6"/>
<dbReference type="EMBL" id="EQ962660">
    <property type="protein sequence ID" value="EED12629.1"/>
    <property type="molecule type" value="Genomic_DNA"/>
</dbReference>
<feature type="compositionally biased region" description="Polar residues" evidence="1">
    <location>
        <begin position="444"/>
        <end position="455"/>
    </location>
</feature>
<dbReference type="HOGENOM" id="CLU_018143_1_0_1"/>
<gene>
    <name evidence="2" type="ORF">TSTA_006500</name>
</gene>
<dbReference type="GeneID" id="8105335"/>
<dbReference type="eggNOG" id="ENOG502SNQW">
    <property type="taxonomic scope" value="Eukaryota"/>
</dbReference>
<evidence type="ECO:0000313" key="3">
    <source>
        <dbReference type="Proteomes" id="UP000001745"/>
    </source>
</evidence>
<dbReference type="VEuPathDB" id="FungiDB:TSTA_006500"/>
<feature type="compositionally biased region" description="Basic and acidic residues" evidence="1">
    <location>
        <begin position="499"/>
        <end position="514"/>
    </location>
</feature>
<feature type="compositionally biased region" description="Basic and acidic residues" evidence="1">
    <location>
        <begin position="574"/>
        <end position="601"/>
    </location>
</feature>
<feature type="compositionally biased region" description="Polar residues" evidence="1">
    <location>
        <begin position="417"/>
        <end position="427"/>
    </location>
</feature>
<evidence type="ECO:0000256" key="1">
    <source>
        <dbReference type="SAM" id="MobiDB-lite"/>
    </source>
</evidence>
<feature type="compositionally biased region" description="Polar residues" evidence="1">
    <location>
        <begin position="466"/>
        <end position="485"/>
    </location>
</feature>
<dbReference type="InParanoid" id="B8MTZ6"/>